<organism evidence="4 5">
    <name type="scientific">Galemys pyrenaicus</name>
    <name type="common">Iberian desman</name>
    <name type="synonym">Pyrenean desman</name>
    <dbReference type="NCBI Taxonomy" id="202257"/>
    <lineage>
        <taxon>Eukaryota</taxon>
        <taxon>Metazoa</taxon>
        <taxon>Chordata</taxon>
        <taxon>Craniata</taxon>
        <taxon>Vertebrata</taxon>
        <taxon>Euteleostomi</taxon>
        <taxon>Mammalia</taxon>
        <taxon>Eutheria</taxon>
        <taxon>Laurasiatheria</taxon>
        <taxon>Eulipotyphla</taxon>
        <taxon>Talpidae</taxon>
        <taxon>Galemys</taxon>
    </lineage>
</organism>
<evidence type="ECO:0000256" key="1">
    <source>
        <dbReference type="ARBA" id="ARBA00022734"/>
    </source>
</evidence>
<dbReference type="GO" id="GO:0030246">
    <property type="term" value="F:carbohydrate binding"/>
    <property type="evidence" value="ECO:0007669"/>
    <property type="project" value="UniProtKB-KW"/>
</dbReference>
<dbReference type="InterPro" id="IPR016186">
    <property type="entry name" value="C-type_lectin-like/link_sf"/>
</dbReference>
<dbReference type="SMART" id="SM00034">
    <property type="entry name" value="CLECT"/>
    <property type="match status" value="1"/>
</dbReference>
<dbReference type="Gene3D" id="3.10.100.10">
    <property type="entry name" value="Mannose-Binding Protein A, subunit A"/>
    <property type="match status" value="1"/>
</dbReference>
<dbReference type="CDD" id="cd03590">
    <property type="entry name" value="CLECT_DC-SIGN_like"/>
    <property type="match status" value="1"/>
</dbReference>
<dbReference type="InterPro" id="IPR001304">
    <property type="entry name" value="C-type_lectin-like"/>
</dbReference>
<evidence type="ECO:0000313" key="3">
    <source>
        <dbReference type="EMBL" id="KAG8510368.1"/>
    </source>
</evidence>
<reference evidence="4" key="1">
    <citation type="journal article" date="2021" name="Evol. Appl.">
        <title>The genome of the Pyrenean desman and the effects of bottlenecks and inbreeding on the genomic landscape of an endangered species.</title>
        <authorList>
            <person name="Escoda L."/>
            <person name="Castresana J."/>
        </authorList>
    </citation>
    <scope>NUCLEOTIDE SEQUENCE</scope>
    <source>
        <strain evidence="4">IBE-C5619</strain>
    </source>
</reference>
<keyword evidence="1" id="KW-0430">Lectin</keyword>
<dbReference type="Pfam" id="PF00059">
    <property type="entry name" value="Lectin_C"/>
    <property type="match status" value="1"/>
</dbReference>
<evidence type="ECO:0000259" key="2">
    <source>
        <dbReference type="PROSITE" id="PS50041"/>
    </source>
</evidence>
<dbReference type="InterPro" id="IPR050111">
    <property type="entry name" value="C-type_lectin/snaclec_domain"/>
</dbReference>
<dbReference type="EMBL" id="JAGFMF010011873">
    <property type="protein sequence ID" value="KAG8510368.1"/>
    <property type="molecule type" value="Genomic_DNA"/>
</dbReference>
<dbReference type="OrthoDB" id="6337382at2759"/>
<dbReference type="PROSITE" id="PS50041">
    <property type="entry name" value="C_TYPE_LECTIN_2"/>
    <property type="match status" value="1"/>
</dbReference>
<name>A0A8J6AYR9_GALPY</name>
<keyword evidence="5" id="KW-1185">Reference proteome</keyword>
<dbReference type="PANTHER" id="PTHR22803">
    <property type="entry name" value="MANNOSE, PHOSPHOLIPASE, LECTIN RECEPTOR RELATED"/>
    <property type="match status" value="1"/>
</dbReference>
<protein>
    <submittedName>
        <fullName evidence="4">C-type lectin domain family 4 member E</fullName>
    </submittedName>
</protein>
<dbReference type="AlphaFoldDB" id="A0A8J6AYR9"/>
<feature type="domain" description="C-type lectin" evidence="2">
    <location>
        <begin position="87"/>
        <end position="206"/>
    </location>
</feature>
<evidence type="ECO:0000313" key="5">
    <source>
        <dbReference type="Proteomes" id="UP000700334"/>
    </source>
</evidence>
<evidence type="ECO:0000313" key="4">
    <source>
        <dbReference type="EMBL" id="KAG8525117.1"/>
    </source>
</evidence>
<dbReference type="InterPro" id="IPR016187">
    <property type="entry name" value="CTDL_fold"/>
</dbReference>
<gene>
    <name evidence="3" type="ORF">J0S82_016993</name>
    <name evidence="4" type="ORF">J0S82_016995</name>
</gene>
<dbReference type="EMBL" id="JAGFMF010010075">
    <property type="protein sequence ID" value="KAG8525117.1"/>
    <property type="molecule type" value="Genomic_DNA"/>
</dbReference>
<dbReference type="Proteomes" id="UP000700334">
    <property type="component" value="Unassembled WGS sequence"/>
</dbReference>
<dbReference type="SUPFAM" id="SSF56436">
    <property type="entry name" value="C-type lectin-like"/>
    <property type="match status" value="1"/>
</dbReference>
<accession>A0A8J6AYR9</accession>
<sequence>MDPPKAPAPQRAAAPLSSPASLWAAAGAAALLLTACFAARCAVTRRAEQLCGEQGPRPRDDLTALSCYNDDGSGSVQTCCPLRWVYFRSNCYFFSTNTLTWALSVRNCSGMGAQLVTIDSREEQEFLFHAKPRGREFYIGLTDQKIESQWQWVDGRPLNPALSFWDAGEPNNLATVEDCVTIRDAPSPRQNWNDVPCFLNMFRVCEMPQAAVLQKESRLDQKQS</sequence>
<comment type="caution">
    <text evidence="4">The sequence shown here is derived from an EMBL/GenBank/DDBJ whole genome shotgun (WGS) entry which is preliminary data.</text>
</comment>
<dbReference type="InterPro" id="IPR033989">
    <property type="entry name" value="CD209-like_CTLD"/>
</dbReference>
<proteinExistence type="predicted"/>